<gene>
    <name evidence="3" type="ORF">DF182_00500</name>
</gene>
<dbReference type="RefSeq" id="WP_113613736.1">
    <property type="nucleotide sequence ID" value="NZ_QFFJ01000001.1"/>
</dbReference>
<accession>A0A365XXP4</accession>
<keyword evidence="2" id="KW-0812">Transmembrane</keyword>
<keyword evidence="1" id="KW-0175">Coiled coil</keyword>
<sequence>MSAEIPQKADQLRWLEDDIPYSDEANEILGRTPGWIVRYGITTICVIITLLLIGCYFIKYPEIVNAGVTIYSASPPVKIVAKTPGNLQHLLVSGDSAASENQVIAIIANPARFEDVETVAGFCKYLDTSRHLLEPLAVLNLHEGYQLGELQDMYVGLLQAVEQCRYFLQKNGYPQKLANLRHQRDYQENLLVELRKRSELLREQLQLQYARFGSDSSLLIDKVIAPAQYDEARMKYLNQRMATEACYSDILRSNAKVEELEQQIFDLNKSFEKEQISVIRDVQMAARKLLGSYGSWKEKFVLVSPIKGKVVYYNFWKENQFVHAGEGIFMVVPETQQLVVRGGIGISGAGRVKVGQEVLIKLAAYPYEEYGTLSGKIVSRSEVPMDSTFSLEIKLIHDSLQTSLHKVIPLQAQMDGSGEIFTENKNILQRLFEKVYKSTR</sequence>
<protein>
    <recommendedName>
        <fullName evidence="5">HlyD family secretion protein</fullName>
    </recommendedName>
</protein>
<reference evidence="3 4" key="1">
    <citation type="submission" date="2018-05" db="EMBL/GenBank/DDBJ databases">
        <title>Chitinophaga sp. K3CV102501T nov., isolated from isolated from a monsoon evergreen broad-leaved forest soil.</title>
        <authorList>
            <person name="Lv Y."/>
        </authorList>
    </citation>
    <scope>NUCLEOTIDE SEQUENCE [LARGE SCALE GENOMIC DNA]</scope>
    <source>
        <strain evidence="3 4">GDMCC 1.1325</strain>
    </source>
</reference>
<dbReference type="Proteomes" id="UP000253410">
    <property type="component" value="Unassembled WGS sequence"/>
</dbReference>
<dbReference type="AlphaFoldDB" id="A0A365XXP4"/>
<feature type="transmembrane region" description="Helical" evidence="2">
    <location>
        <begin position="36"/>
        <end position="58"/>
    </location>
</feature>
<dbReference type="PANTHER" id="PTHR30386">
    <property type="entry name" value="MEMBRANE FUSION SUBUNIT OF EMRAB-TOLC MULTIDRUG EFFLUX PUMP"/>
    <property type="match status" value="1"/>
</dbReference>
<evidence type="ECO:0000313" key="4">
    <source>
        <dbReference type="Proteomes" id="UP000253410"/>
    </source>
</evidence>
<feature type="coiled-coil region" evidence="1">
    <location>
        <begin position="250"/>
        <end position="277"/>
    </location>
</feature>
<dbReference type="EMBL" id="QFFJ01000001">
    <property type="protein sequence ID" value="RBL91136.1"/>
    <property type="molecule type" value="Genomic_DNA"/>
</dbReference>
<evidence type="ECO:0000256" key="1">
    <source>
        <dbReference type="SAM" id="Coils"/>
    </source>
</evidence>
<dbReference type="OrthoDB" id="7057889at2"/>
<evidence type="ECO:0000313" key="3">
    <source>
        <dbReference type="EMBL" id="RBL91136.1"/>
    </source>
</evidence>
<keyword evidence="2" id="KW-0472">Membrane</keyword>
<dbReference type="PANTHER" id="PTHR30386:SF28">
    <property type="entry name" value="EXPORTED PROTEIN"/>
    <property type="match status" value="1"/>
</dbReference>
<evidence type="ECO:0008006" key="5">
    <source>
        <dbReference type="Google" id="ProtNLM"/>
    </source>
</evidence>
<organism evidence="3 4">
    <name type="scientific">Chitinophaga flava</name>
    <dbReference type="NCBI Taxonomy" id="2259036"/>
    <lineage>
        <taxon>Bacteria</taxon>
        <taxon>Pseudomonadati</taxon>
        <taxon>Bacteroidota</taxon>
        <taxon>Chitinophagia</taxon>
        <taxon>Chitinophagales</taxon>
        <taxon>Chitinophagaceae</taxon>
        <taxon>Chitinophaga</taxon>
    </lineage>
</organism>
<evidence type="ECO:0000256" key="2">
    <source>
        <dbReference type="SAM" id="Phobius"/>
    </source>
</evidence>
<keyword evidence="2" id="KW-1133">Transmembrane helix</keyword>
<dbReference type="PRINTS" id="PR01490">
    <property type="entry name" value="RTXTOXIND"/>
</dbReference>
<keyword evidence="4" id="KW-1185">Reference proteome</keyword>
<proteinExistence type="predicted"/>
<comment type="caution">
    <text evidence="3">The sequence shown here is derived from an EMBL/GenBank/DDBJ whole genome shotgun (WGS) entry which is preliminary data.</text>
</comment>
<name>A0A365XXP4_9BACT</name>
<dbReference type="InterPro" id="IPR050739">
    <property type="entry name" value="MFP"/>
</dbReference>